<feature type="binding site" evidence="4">
    <location>
        <position position="93"/>
    </location>
    <ligand>
        <name>substrate</name>
    </ligand>
</feature>
<dbReference type="HAMAP" id="MF_01281">
    <property type="entry name" value="MTA_SAH_deamin"/>
    <property type="match status" value="1"/>
</dbReference>
<dbReference type="Proteomes" id="UP000006622">
    <property type="component" value="Chromosome"/>
</dbReference>
<dbReference type="InterPro" id="IPR050287">
    <property type="entry name" value="MTA/SAH_deaminase"/>
</dbReference>
<dbReference type="InterPro" id="IPR023512">
    <property type="entry name" value="Deaminase_MtaD/DadD"/>
</dbReference>
<dbReference type="Pfam" id="PF01979">
    <property type="entry name" value="Amidohydro_1"/>
    <property type="match status" value="1"/>
</dbReference>
<keyword evidence="2 4" id="KW-0378">Hydrolase</keyword>
<comment type="miscellaneous">
    <text evidence="4">SAH is a product of SAM methyltransferases and is known to be a feedback inhibitor of these enzymes. As a result of this inhibition, organisms have evolved efficient enzymes to metabolize SAH via different pathways. The pathway found in methanogens differs from the canonical pathway, it uses the deamination of S-adenosyl-L-homocysteine to form S-inosyl-L-homocysteine for the regeneration of SAM from S-adenosyl-L-homocysteine. 5'-deoxyadenosine is a radical SAM enzyme reaction product which strongly inhibits radical SAM enzymes. A pathway for removing this product must be present in methanogens where the MTA/SAH nucleosidase which normally metabolizes this compound is absent.</text>
</comment>
<dbReference type="GO" id="GO:0046872">
    <property type="term" value="F:metal ion binding"/>
    <property type="evidence" value="ECO:0007669"/>
    <property type="project" value="UniProtKB-KW"/>
</dbReference>
<reference evidence="6 7" key="1">
    <citation type="submission" date="2010-07" db="EMBL/GenBank/DDBJ databases">
        <title>The complete genome of Methanosalsum zhilinae DSM 4017.</title>
        <authorList>
            <consortium name="US DOE Joint Genome Institute (JGI-PGF)"/>
            <person name="Lucas S."/>
            <person name="Copeland A."/>
            <person name="Lapidus A."/>
            <person name="Glavina del Rio T."/>
            <person name="Dalin E."/>
            <person name="Tice H."/>
            <person name="Bruce D."/>
            <person name="Goodwin L."/>
            <person name="Pitluck S."/>
            <person name="Kyrpides N."/>
            <person name="Mavromatis K."/>
            <person name="Ovchinnikova G."/>
            <person name="Daligault H."/>
            <person name="Detter J.C."/>
            <person name="Han C."/>
            <person name="Tapia R."/>
            <person name="Larimer F."/>
            <person name="Land M."/>
            <person name="Hauser L."/>
            <person name="Markowitz V."/>
            <person name="Cheng J.-F."/>
            <person name="Hugenholtz P."/>
            <person name="Woyke T."/>
            <person name="Wu D."/>
            <person name="Spring S."/>
            <person name="Schueler E."/>
            <person name="Brambilla E."/>
            <person name="Klenk H.-P."/>
            <person name="Eisen J.A."/>
        </authorList>
    </citation>
    <scope>NUCLEOTIDE SEQUENCE [LARGE SCALE GENOMIC DNA]</scope>
    <source>
        <strain evidence="7">DSM 4017 / NBRC 107636 / OCM 62 / WeN5</strain>
    </source>
</reference>
<dbReference type="InterPro" id="IPR032466">
    <property type="entry name" value="Metal_Hydrolase"/>
</dbReference>
<dbReference type="GeneID" id="10822106"/>
<dbReference type="SUPFAM" id="SSF51338">
    <property type="entry name" value="Composite domain of metallo-dependent hydrolases"/>
    <property type="match status" value="1"/>
</dbReference>
<keyword evidence="1 4" id="KW-0479">Metal-binding</keyword>
<dbReference type="HOGENOM" id="CLU_012358_2_1_2"/>
<feature type="binding site" evidence="4">
    <location>
        <position position="212"/>
    </location>
    <ligand>
        <name>Zn(2+)</name>
        <dbReference type="ChEBI" id="CHEBI:29105"/>
    </ligand>
</feature>
<accession>F7XPU2</accession>
<comment type="caution">
    <text evidence="4">Lacks conserved residue(s) required for the propagation of feature annotation.</text>
</comment>
<evidence type="ECO:0000256" key="2">
    <source>
        <dbReference type="ARBA" id="ARBA00022801"/>
    </source>
</evidence>
<proteinExistence type="inferred from homology"/>
<comment type="catalytic activity">
    <reaction evidence="4">
        <text>5'-deoxyadenosine + H2O + H(+) = 5'-deoxyinosine + NH4(+)</text>
        <dbReference type="Rhea" id="RHEA:42892"/>
        <dbReference type="ChEBI" id="CHEBI:15377"/>
        <dbReference type="ChEBI" id="CHEBI:15378"/>
        <dbReference type="ChEBI" id="CHEBI:17319"/>
        <dbReference type="ChEBI" id="CHEBI:28938"/>
        <dbReference type="ChEBI" id="CHEBI:82775"/>
        <dbReference type="EC" id="3.5.4.41"/>
    </reaction>
</comment>
<dbReference type="Gene3D" id="2.30.40.10">
    <property type="entry name" value="Urease, subunit C, domain 1"/>
    <property type="match status" value="1"/>
</dbReference>
<feature type="binding site" evidence="4">
    <location>
        <position position="300"/>
    </location>
    <ligand>
        <name>Zn(2+)</name>
        <dbReference type="ChEBI" id="CHEBI:29105"/>
    </ligand>
</feature>
<dbReference type="InterPro" id="IPR006680">
    <property type="entry name" value="Amidohydro-rel"/>
</dbReference>
<comment type="catalytic activity">
    <reaction evidence="4">
        <text>adenosine + H2O + H(+) = inosine + NH4(+)</text>
        <dbReference type="Rhea" id="RHEA:24408"/>
        <dbReference type="ChEBI" id="CHEBI:15377"/>
        <dbReference type="ChEBI" id="CHEBI:15378"/>
        <dbReference type="ChEBI" id="CHEBI:16335"/>
        <dbReference type="ChEBI" id="CHEBI:17596"/>
        <dbReference type="ChEBI" id="CHEBI:28938"/>
        <dbReference type="EC" id="3.5.4.4"/>
    </reaction>
</comment>
<feature type="binding site" evidence="4">
    <location>
        <position position="185"/>
    </location>
    <ligand>
        <name>substrate</name>
    </ligand>
</feature>
<dbReference type="EC" id="3.5.4.31" evidence="4"/>
<dbReference type="OrthoDB" id="372084at2157"/>
<keyword evidence="7" id="KW-1185">Reference proteome</keyword>
<dbReference type="PANTHER" id="PTHR43794">
    <property type="entry name" value="AMINOHYDROLASE SSNA-RELATED"/>
    <property type="match status" value="1"/>
</dbReference>
<dbReference type="InterPro" id="IPR011059">
    <property type="entry name" value="Metal-dep_hydrolase_composite"/>
</dbReference>
<dbReference type="NCBIfam" id="NF004701">
    <property type="entry name" value="PRK06038.1"/>
    <property type="match status" value="1"/>
</dbReference>
<dbReference type="FunFam" id="3.20.20.140:FF:000014">
    <property type="entry name" value="5-methylthioadenosine/S-adenosylhomocysteine deaminase"/>
    <property type="match status" value="1"/>
</dbReference>
<keyword evidence="3 4" id="KW-0862">Zinc</keyword>
<dbReference type="GO" id="GO:0050270">
    <property type="term" value="F:S-adenosylhomocysteine deaminase activity"/>
    <property type="evidence" value="ECO:0007669"/>
    <property type="project" value="UniProtKB-EC"/>
</dbReference>
<dbReference type="RefSeq" id="WP_013897809.1">
    <property type="nucleotide sequence ID" value="NC_015676.1"/>
</dbReference>
<organism evidence="6 7">
    <name type="scientific">Methanosalsum zhilinae (strain DSM 4017 / NBRC 107636 / OCM 62 / WeN5)</name>
    <name type="common">Methanohalophilus zhilinae</name>
    <dbReference type="NCBI Taxonomy" id="679901"/>
    <lineage>
        <taxon>Archaea</taxon>
        <taxon>Methanobacteriati</taxon>
        <taxon>Methanobacteriota</taxon>
        <taxon>Stenosarchaea group</taxon>
        <taxon>Methanomicrobia</taxon>
        <taxon>Methanosarcinales</taxon>
        <taxon>Methanosarcinaceae</taxon>
        <taxon>Methanosalsum</taxon>
    </lineage>
</organism>
<dbReference type="EC" id="3.5.4.41" evidence="4"/>
<dbReference type="AlphaFoldDB" id="F7XPU2"/>
<dbReference type="EC" id="3.5.4.28" evidence="4"/>
<comment type="catalytic activity">
    <reaction evidence="4">
        <text>S-adenosyl-L-homocysteine + H2O + H(+) = S-inosyl-L-homocysteine + NH4(+)</text>
        <dbReference type="Rhea" id="RHEA:20716"/>
        <dbReference type="ChEBI" id="CHEBI:15377"/>
        <dbReference type="ChEBI" id="CHEBI:15378"/>
        <dbReference type="ChEBI" id="CHEBI:28938"/>
        <dbReference type="ChEBI" id="CHEBI:57856"/>
        <dbReference type="ChEBI" id="CHEBI:57985"/>
        <dbReference type="EC" id="3.5.4.28"/>
    </reaction>
</comment>
<dbReference type="GO" id="GO:0004000">
    <property type="term" value="F:adenosine deaminase activity"/>
    <property type="evidence" value="ECO:0007669"/>
    <property type="project" value="UniProtKB-UniRule"/>
</dbReference>
<dbReference type="PANTHER" id="PTHR43794:SF11">
    <property type="entry name" value="AMIDOHYDROLASE-RELATED DOMAIN-CONTAINING PROTEIN"/>
    <property type="match status" value="1"/>
</dbReference>
<feature type="binding site" evidence="4">
    <location>
        <position position="215"/>
    </location>
    <ligand>
        <name>substrate</name>
    </ligand>
</feature>
<feature type="binding site" evidence="4">
    <location>
        <position position="66"/>
    </location>
    <ligand>
        <name>Zn(2+)</name>
        <dbReference type="ChEBI" id="CHEBI:29105"/>
    </ligand>
</feature>
<feature type="binding site" evidence="4">
    <location>
        <position position="155"/>
    </location>
    <ligand>
        <name>substrate</name>
    </ligand>
</feature>
<dbReference type="SUPFAM" id="SSF51556">
    <property type="entry name" value="Metallo-dependent hydrolases"/>
    <property type="match status" value="1"/>
</dbReference>
<comment type="pathway">
    <text evidence="4">Amino-acid biosynthesis; S-adenosyl-L-methionine biosynthesis.</text>
</comment>
<evidence type="ECO:0000256" key="4">
    <source>
        <dbReference type="HAMAP-Rule" id="MF_01281"/>
    </source>
</evidence>
<dbReference type="STRING" id="679901.Mzhil_0499"/>
<comment type="cofactor">
    <cofactor evidence="4">
        <name>Zn(2+)</name>
        <dbReference type="ChEBI" id="CHEBI:29105"/>
    </cofactor>
    <text evidence="4">Binds 1 zinc ion per subunit.</text>
</comment>
<evidence type="ECO:0000256" key="1">
    <source>
        <dbReference type="ARBA" id="ARBA00022723"/>
    </source>
</evidence>
<comment type="function">
    <text evidence="4">Catalyzes the deamination of three SAM-derived enzymatic products, namely 5'-deoxyadenosine, S-adenosyl-L-homocysteine, and 5'-methylthioadenosine, to produce the inosine analogs. Can also deaminate adenosine. The preferred substrate for this enzyme is 5'-deoxyadenosine, but all these substrates are efficiently deaminated. Likely functions in a S-adenosyl-L-methionine (SAM) recycling pathway from S-adenosyl-L-homocysteine (SAH) produced from SAM-dependent methylation reactions. May also be involved in the recycling of 5'-deoxyadenosine, whereupon the 5'-deoxyribose moiety of 5'-deoxyinosine is further metabolized to deoxyhexoses used for the biosynthesis of aromatic amino acids in methanogens.</text>
</comment>
<feature type="binding site" evidence="4">
    <location>
        <position position="64"/>
    </location>
    <ligand>
        <name>Zn(2+)</name>
        <dbReference type="ChEBI" id="CHEBI:29105"/>
    </ligand>
</feature>
<gene>
    <name evidence="4" type="primary">dadD</name>
    <name evidence="6" type="ordered locus">Mzhil_0499</name>
</gene>
<dbReference type="EC" id="3.5.4.4" evidence="4"/>
<sequence length="436" mass="48087">MADIIIENGTVLTMDPANEHTLKEGTVVIEDGLIKDISLSTNERADTVIDASGCVVMPGLINTHTHAGMTLLRGYADDMALNQWLEDNIWPVEAQMSDDDIYAGTLLACVEMIKSGTTSFADMYIHVEMVAKAVERSGMRAALSYGMIDFGDSIRADRELEEGKRFVKKWNGSADGRITTMYGPHAPNTCSEELLIRVREQAEHDNVKVHIHVLETEDELNQMKEQYGMCSVNMLDRIGFLDNNILAAHCIWLSGGDIEILRERKVNVSHNPVSNMKLGSGIAPVKELIDKGINVSLGTDGCASNNNLDMFEEMKTATLMQKVSKLDPSLVPADTVLKMGTSNGGRALGIKSGILKKGYNADVIIVDMNKPHLTPLYDPISHIVYSARGSDVRTTIVQGQILMDNYELKFLDENTVMEDARKAAADLIERVDIKRE</sequence>
<dbReference type="UniPathway" id="UPA00315"/>
<dbReference type="GO" id="GO:0090614">
    <property type="term" value="F:5'-methylthioadenosine deaminase activity"/>
    <property type="evidence" value="ECO:0007669"/>
    <property type="project" value="UniProtKB-EC"/>
</dbReference>
<dbReference type="CDD" id="cd01298">
    <property type="entry name" value="ATZ_TRZ_like"/>
    <property type="match status" value="1"/>
</dbReference>
<protein>
    <recommendedName>
        <fullName evidence="4">5'-deoxyadenosine deaminase</fullName>
        <shortName evidence="4">5'-dA deaminase</shortName>
        <ecNumber evidence="4">3.5.4.41</ecNumber>
    </recommendedName>
    <alternativeName>
        <fullName evidence="4">5'-methylthioadenosine deaminase</fullName>
        <shortName evidence="4">MTA deaminase</shortName>
        <ecNumber evidence="4">3.5.4.31</ecNumber>
    </alternativeName>
    <alternativeName>
        <fullName evidence="4">Adenosine deaminase</fullName>
        <ecNumber evidence="4">3.5.4.4</ecNumber>
    </alternativeName>
    <alternativeName>
        <fullName evidence="4">S-adenosylhomocysteine deaminase</fullName>
        <shortName evidence="4">SAH deaminase</shortName>
        <ecNumber evidence="4">3.5.4.28</ecNumber>
    </alternativeName>
</protein>
<evidence type="ECO:0000313" key="7">
    <source>
        <dbReference type="Proteomes" id="UP000006622"/>
    </source>
</evidence>
<feature type="domain" description="Amidohydrolase-related" evidence="5">
    <location>
        <begin position="55"/>
        <end position="401"/>
    </location>
</feature>
<evidence type="ECO:0000259" key="5">
    <source>
        <dbReference type="Pfam" id="PF01979"/>
    </source>
</evidence>
<feature type="binding site" evidence="4">
    <location>
        <position position="300"/>
    </location>
    <ligand>
        <name>substrate</name>
    </ligand>
</feature>
<dbReference type="KEGG" id="mzh:Mzhil_0499"/>
<comment type="subunit">
    <text evidence="4">Homotetramer.</text>
</comment>
<dbReference type="GO" id="GO:0006556">
    <property type="term" value="P:S-adenosylmethionine biosynthetic process"/>
    <property type="evidence" value="ECO:0007669"/>
    <property type="project" value="UniProtKB-UniRule"/>
</dbReference>
<comment type="catalytic activity">
    <reaction evidence="4">
        <text>S-methyl-5'-thioadenosine + H2O + H(+) = S-methyl-5'-thioinosine + NH4(+)</text>
        <dbReference type="Rhea" id="RHEA:25025"/>
        <dbReference type="ChEBI" id="CHEBI:15377"/>
        <dbReference type="ChEBI" id="CHEBI:15378"/>
        <dbReference type="ChEBI" id="CHEBI:17509"/>
        <dbReference type="ChEBI" id="CHEBI:28938"/>
        <dbReference type="ChEBI" id="CHEBI:48595"/>
        <dbReference type="EC" id="3.5.4.31"/>
    </reaction>
</comment>
<comment type="similarity">
    <text evidence="4">Belongs to the metallo-dependent hydrolases superfamily. MTA/SAH deaminase family.</text>
</comment>
<evidence type="ECO:0000313" key="6">
    <source>
        <dbReference type="EMBL" id="AEH60370.1"/>
    </source>
</evidence>
<name>F7XPU2_METZD</name>
<dbReference type="Gene3D" id="3.20.20.140">
    <property type="entry name" value="Metal-dependent hydrolases"/>
    <property type="match status" value="1"/>
</dbReference>
<evidence type="ECO:0000256" key="3">
    <source>
        <dbReference type="ARBA" id="ARBA00022833"/>
    </source>
</evidence>
<dbReference type="GO" id="GO:0090613">
    <property type="term" value="F:5'-deoxyadenosine deaminase activity"/>
    <property type="evidence" value="ECO:0007669"/>
    <property type="project" value="UniProtKB-UniRule"/>
</dbReference>
<dbReference type="EMBL" id="CP002101">
    <property type="protein sequence ID" value="AEH60370.1"/>
    <property type="molecule type" value="Genomic_DNA"/>
</dbReference>